<accession>A0ABP1QJG3</accession>
<name>A0ABP1QJG3_9HEXA</name>
<feature type="region of interest" description="Disordered" evidence="1">
    <location>
        <begin position="334"/>
        <end position="494"/>
    </location>
</feature>
<feature type="compositionally biased region" description="Low complexity" evidence="1">
    <location>
        <begin position="27"/>
        <end position="42"/>
    </location>
</feature>
<protein>
    <submittedName>
        <fullName evidence="2">Uncharacterized protein</fullName>
    </submittedName>
</protein>
<sequence>MSGGGEPAFPDDGLDASFLQIVEHGNNATAANSSNTMGNSNSGKRKHDDDVDDEVNVRKRIAFQSALVEQLSKIDPEKLLTIYEFLEDHDKDPIVNEYVNKLLKLKFYPSKPAMEDINNFDKVKVTCELSSSCHEEVVELLMAFFQCRYSRNNLIDATVNRCAVIPVHAKLTIPYFTKTPARSLRKATQLKTSLAIQIQGLGVETTEFISELLFISAAYKIHEEVSKSITDESTIVQEVQTQFEIHFLKSEMEYVRQANIKKIDWQSYRSKIKHVEPRWRSMGLQPPVSIYNRFANKIKTRIQHDEEKFDPFSVKTEFMSFLVEGDRMIEKLKNKSNPSNAVSSSATSHAPQPSTSTSTSHQTFPPANKHFPQQVRVQNRGKFNRQKDNHFRRPHHNLTENGQPNQQHFNNFNNINSGRGRGVRRGGPSNRYDKPKNGDNYGNSMRYSTRNPPPPAKTPFEHTPKPQGQGLQEKRSPLLTTPFTNFSSSLHRLQ</sequence>
<organism evidence="2 3">
    <name type="scientific">Orchesella dallaii</name>
    <dbReference type="NCBI Taxonomy" id="48710"/>
    <lineage>
        <taxon>Eukaryota</taxon>
        <taxon>Metazoa</taxon>
        <taxon>Ecdysozoa</taxon>
        <taxon>Arthropoda</taxon>
        <taxon>Hexapoda</taxon>
        <taxon>Collembola</taxon>
        <taxon>Entomobryomorpha</taxon>
        <taxon>Entomobryoidea</taxon>
        <taxon>Orchesellidae</taxon>
        <taxon>Orchesellinae</taxon>
        <taxon>Orchesella</taxon>
    </lineage>
</organism>
<proteinExistence type="predicted"/>
<feature type="region of interest" description="Disordered" evidence="1">
    <location>
        <begin position="27"/>
        <end position="51"/>
    </location>
</feature>
<dbReference type="Proteomes" id="UP001642540">
    <property type="component" value="Unassembled WGS sequence"/>
</dbReference>
<gene>
    <name evidence="2" type="ORF">ODALV1_LOCUS10001</name>
</gene>
<comment type="caution">
    <text evidence="2">The sequence shown here is derived from an EMBL/GenBank/DDBJ whole genome shotgun (WGS) entry which is preliminary data.</text>
</comment>
<feature type="compositionally biased region" description="Low complexity" evidence="1">
    <location>
        <begin position="401"/>
        <end position="418"/>
    </location>
</feature>
<evidence type="ECO:0000313" key="2">
    <source>
        <dbReference type="EMBL" id="CAL8098625.1"/>
    </source>
</evidence>
<feature type="compositionally biased region" description="Polar residues" evidence="1">
    <location>
        <begin position="440"/>
        <end position="450"/>
    </location>
</feature>
<evidence type="ECO:0000313" key="3">
    <source>
        <dbReference type="Proteomes" id="UP001642540"/>
    </source>
</evidence>
<feature type="compositionally biased region" description="Polar residues" evidence="1">
    <location>
        <begin position="478"/>
        <end position="494"/>
    </location>
</feature>
<dbReference type="EMBL" id="CAXLJM020000030">
    <property type="protein sequence ID" value="CAL8098625.1"/>
    <property type="molecule type" value="Genomic_DNA"/>
</dbReference>
<reference evidence="2 3" key="1">
    <citation type="submission" date="2024-08" db="EMBL/GenBank/DDBJ databases">
        <authorList>
            <person name="Cucini C."/>
            <person name="Frati F."/>
        </authorList>
    </citation>
    <scope>NUCLEOTIDE SEQUENCE [LARGE SCALE GENOMIC DNA]</scope>
</reference>
<keyword evidence="3" id="KW-1185">Reference proteome</keyword>
<evidence type="ECO:0000256" key="1">
    <source>
        <dbReference type="SAM" id="MobiDB-lite"/>
    </source>
</evidence>
<feature type="compositionally biased region" description="Low complexity" evidence="1">
    <location>
        <begin position="343"/>
        <end position="363"/>
    </location>
</feature>